<dbReference type="KEGG" id="cvc:BKX93_00485"/>
<gene>
    <name evidence="3" type="ORF">BKX93_00485</name>
</gene>
<dbReference type="PANTHER" id="PTHR39176">
    <property type="entry name" value="PERIPLASMIC PROTEIN-RELATED"/>
    <property type="match status" value="1"/>
</dbReference>
<feature type="chain" id="PRO_5009442930" description="Lysozyme inhibitor LprI-like N-terminal domain-containing protein" evidence="1">
    <location>
        <begin position="20"/>
        <end position="128"/>
    </location>
</feature>
<dbReference type="EMBL" id="CP017707">
    <property type="protein sequence ID" value="AOZ48615.1"/>
    <property type="molecule type" value="Genomic_DNA"/>
</dbReference>
<dbReference type="PANTHER" id="PTHR39176:SF1">
    <property type="entry name" value="PERIPLASMIC PROTEIN"/>
    <property type="match status" value="1"/>
</dbReference>
<reference evidence="3 4" key="1">
    <citation type="submission" date="2016-10" db="EMBL/GenBank/DDBJ databases">
        <title>Chromobacterium muskegensis sp. nov., an insecticidal bacterium isolated from Sphagnum bogs.</title>
        <authorList>
            <person name="Sparks M.E."/>
            <person name="Blackburn M.B."/>
            <person name="Gundersen-Rindal D.E."/>
            <person name="Mitchell A."/>
            <person name="Farrar R."/>
            <person name="Kuhar D."/>
        </authorList>
    </citation>
    <scope>NUCLEOTIDE SEQUENCE [LARGE SCALE GENOMIC DNA]</scope>
    <source>
        <strain evidence="3 4">21-1</strain>
    </source>
</reference>
<protein>
    <recommendedName>
        <fullName evidence="2">Lysozyme inhibitor LprI-like N-terminal domain-containing protein</fullName>
    </recommendedName>
</protein>
<dbReference type="RefSeq" id="WP_070978129.1">
    <property type="nucleotide sequence ID" value="NZ_CP017707.1"/>
</dbReference>
<evidence type="ECO:0000256" key="1">
    <source>
        <dbReference type="SAM" id="SignalP"/>
    </source>
</evidence>
<keyword evidence="1" id="KW-0732">Signal</keyword>
<evidence type="ECO:0000313" key="4">
    <source>
        <dbReference type="Proteomes" id="UP000178776"/>
    </source>
</evidence>
<proteinExistence type="predicted"/>
<evidence type="ECO:0000259" key="2">
    <source>
        <dbReference type="Pfam" id="PF07007"/>
    </source>
</evidence>
<dbReference type="Proteomes" id="UP000178776">
    <property type="component" value="Chromosome"/>
</dbReference>
<feature type="domain" description="Lysozyme inhibitor LprI-like N-terminal" evidence="2">
    <location>
        <begin position="24"/>
        <end position="123"/>
    </location>
</feature>
<evidence type="ECO:0000313" key="3">
    <source>
        <dbReference type="EMBL" id="AOZ48615.1"/>
    </source>
</evidence>
<organism evidence="3 4">
    <name type="scientific">Chromobacterium vaccinii</name>
    <dbReference type="NCBI Taxonomy" id="1108595"/>
    <lineage>
        <taxon>Bacteria</taxon>
        <taxon>Pseudomonadati</taxon>
        <taxon>Pseudomonadota</taxon>
        <taxon>Betaproteobacteria</taxon>
        <taxon>Neisseriales</taxon>
        <taxon>Chromobacteriaceae</taxon>
        <taxon>Chromobacterium</taxon>
    </lineage>
</organism>
<feature type="signal peptide" evidence="1">
    <location>
        <begin position="1"/>
        <end position="19"/>
    </location>
</feature>
<dbReference type="InterPro" id="IPR009739">
    <property type="entry name" value="LprI-like_N"/>
</dbReference>
<dbReference type="GeneID" id="68839701"/>
<sequence>MKSCLLALLALFASHAALAEDDPCQNANSTLEINDCKQKQFDARDKALNGRYRELLKKLRADEAQSGAKDKPSALLIQAQRKWIAFRDADCNTKYQIYIDGSIRNAVFLDCKIERTEQRLKELDPKLW</sequence>
<dbReference type="Gene3D" id="1.20.1270.180">
    <property type="match status" value="1"/>
</dbReference>
<dbReference type="AlphaFoldDB" id="A0A1D9LBK3"/>
<dbReference type="Pfam" id="PF07007">
    <property type="entry name" value="LprI"/>
    <property type="match status" value="1"/>
</dbReference>
<dbReference type="STRING" id="1108595.BKX93_00485"/>
<accession>A0A1D9LBK3</accession>
<name>A0A1D9LBK3_9NEIS</name>